<dbReference type="InterPro" id="IPR005162">
    <property type="entry name" value="Retrotrans_gag_dom"/>
</dbReference>
<feature type="compositionally biased region" description="Basic and acidic residues" evidence="1">
    <location>
        <begin position="150"/>
        <end position="174"/>
    </location>
</feature>
<dbReference type="OrthoDB" id="1433117at2759"/>
<protein>
    <submittedName>
        <fullName evidence="3">Gag-pol polyprotein</fullName>
    </submittedName>
</protein>
<feature type="region of interest" description="Disordered" evidence="1">
    <location>
        <begin position="118"/>
        <end position="174"/>
    </location>
</feature>
<dbReference type="PANTHER" id="PTHR33223">
    <property type="entry name" value="CCHC-TYPE DOMAIN-CONTAINING PROTEIN"/>
    <property type="match status" value="1"/>
</dbReference>
<feature type="compositionally biased region" description="Polar residues" evidence="1">
    <location>
        <begin position="127"/>
        <end position="137"/>
    </location>
</feature>
<reference evidence="3" key="1">
    <citation type="submission" date="2020-09" db="EMBL/GenBank/DDBJ databases">
        <title>Genome-Enabled Discovery of Anthraquinone Biosynthesis in Senna tora.</title>
        <authorList>
            <person name="Kang S.-H."/>
            <person name="Pandey R.P."/>
            <person name="Lee C.-M."/>
            <person name="Sim J.-S."/>
            <person name="Jeong J.-T."/>
            <person name="Choi B.-S."/>
            <person name="Jung M."/>
            <person name="Ginzburg D."/>
            <person name="Zhao K."/>
            <person name="Won S.Y."/>
            <person name="Oh T.-J."/>
            <person name="Yu Y."/>
            <person name="Kim N.-H."/>
            <person name="Lee O.R."/>
            <person name="Lee T.-H."/>
            <person name="Bashyal P."/>
            <person name="Kim T.-S."/>
            <person name="Lee W.-H."/>
            <person name="Kawkins C."/>
            <person name="Kim C.-K."/>
            <person name="Kim J.S."/>
            <person name="Ahn B.O."/>
            <person name="Rhee S.Y."/>
            <person name="Sohng J.K."/>
        </authorList>
    </citation>
    <scope>NUCLEOTIDE SEQUENCE</scope>
    <source>
        <tissue evidence="3">Leaf</tissue>
    </source>
</reference>
<dbReference type="AlphaFoldDB" id="A0A835CEB9"/>
<dbReference type="Pfam" id="PF03732">
    <property type="entry name" value="Retrotrans_gag"/>
    <property type="match status" value="1"/>
</dbReference>
<feature type="domain" description="Retrotransposon gag" evidence="2">
    <location>
        <begin position="237"/>
        <end position="310"/>
    </location>
</feature>
<evidence type="ECO:0000259" key="2">
    <source>
        <dbReference type="Pfam" id="PF03732"/>
    </source>
</evidence>
<feature type="compositionally biased region" description="Basic residues" evidence="1">
    <location>
        <begin position="641"/>
        <end position="650"/>
    </location>
</feature>
<dbReference type="PANTHER" id="PTHR33223:SF10">
    <property type="entry name" value="AMINOTRANSFERASE-LIKE PLANT MOBILE DOMAIN-CONTAINING PROTEIN"/>
    <property type="match status" value="1"/>
</dbReference>
<evidence type="ECO:0000256" key="1">
    <source>
        <dbReference type="SAM" id="MobiDB-lite"/>
    </source>
</evidence>
<sequence>MGHHCIACSQPPATTVAQHVQSQYAPRDTVHHSITLYAAREHCALPPITLYRLATSALHQHITATLASSAPLYKPQLHKAQTRLYYPLCKGLTNWRPPWGFDFGTPYPTQVKSRVGESEDLARCEQQGENGAVNQPTKGRKKKQVANDQGKNHQEQDEQDKEKHNEAGKEMEEQLKWKPKKFVHPFTDDIISVEIPKLKMPGPLDKYDGTTDPDAHIKAYRAAMLYAGATGEVMCRAFHSTLKEDAQLWFGELKRRSISSFEDLAEEFSNYFATCKKIRRTTHYLKNVVQDEEKGESLKKFLHRFVAECKKIPGLKFEVALHYLEENVRNELFLISVTKKPPTSYTDMINRASKFMAIEEEQNDRGRNVAGIINVISGGIVKGTKAEPQTKKKQTRAEAVIPIEICVTTDRVDKERSSSEEENQAALKVNLDLAEEERDIASIKTAAYRQKAALAHNRKVRQRKLDVGDLVLREATLARTDPTEGKLAANWEGPYRPPHIVTEAHANQSMKKILGTLKTALFIHFNQKAYSGRAFAPVLAKKASRKPTVAGLRARSREKSDQKAYSGRASAPVLAKKASRKPTVAGLRTRSREKSEQKAYSGKAPRPFSRKKRAESLQWQGIHARSREKSEQKATVAGLRARSRKNKKNKQQTDYSGASRPSPKKPRNTKERLHKC</sequence>
<dbReference type="EMBL" id="JAAIUW010000004">
    <property type="protein sequence ID" value="KAF7835802.1"/>
    <property type="molecule type" value="Genomic_DNA"/>
</dbReference>
<accession>A0A835CEB9</accession>
<gene>
    <name evidence="3" type="ORF">G2W53_010661</name>
</gene>
<feature type="region of interest" description="Disordered" evidence="1">
    <location>
        <begin position="545"/>
        <end position="676"/>
    </location>
</feature>
<comment type="caution">
    <text evidence="3">The sequence shown here is derived from an EMBL/GenBank/DDBJ whole genome shotgun (WGS) entry which is preliminary data.</text>
</comment>
<dbReference type="Proteomes" id="UP000634136">
    <property type="component" value="Unassembled WGS sequence"/>
</dbReference>
<name>A0A835CEB9_9FABA</name>
<keyword evidence="4" id="KW-1185">Reference proteome</keyword>
<evidence type="ECO:0000313" key="3">
    <source>
        <dbReference type="EMBL" id="KAF7835802.1"/>
    </source>
</evidence>
<organism evidence="3 4">
    <name type="scientific">Senna tora</name>
    <dbReference type="NCBI Taxonomy" id="362788"/>
    <lineage>
        <taxon>Eukaryota</taxon>
        <taxon>Viridiplantae</taxon>
        <taxon>Streptophyta</taxon>
        <taxon>Embryophyta</taxon>
        <taxon>Tracheophyta</taxon>
        <taxon>Spermatophyta</taxon>
        <taxon>Magnoliopsida</taxon>
        <taxon>eudicotyledons</taxon>
        <taxon>Gunneridae</taxon>
        <taxon>Pentapetalae</taxon>
        <taxon>rosids</taxon>
        <taxon>fabids</taxon>
        <taxon>Fabales</taxon>
        <taxon>Fabaceae</taxon>
        <taxon>Caesalpinioideae</taxon>
        <taxon>Cassia clade</taxon>
        <taxon>Senna</taxon>
    </lineage>
</organism>
<proteinExistence type="predicted"/>
<feature type="compositionally biased region" description="Basic residues" evidence="1">
    <location>
        <begin position="662"/>
        <end position="676"/>
    </location>
</feature>
<evidence type="ECO:0000313" key="4">
    <source>
        <dbReference type="Proteomes" id="UP000634136"/>
    </source>
</evidence>